<dbReference type="EMBL" id="BART01014297">
    <property type="protein sequence ID" value="GAG87138.1"/>
    <property type="molecule type" value="Genomic_DNA"/>
</dbReference>
<sequence>DNTDGLNFYGTLHGGTITEFYDVEVSEIDPGPPEIKTLISTGKVEGGGEYNKGTRKIEVKLKKGISPSLGLSYVYGIFTNGDMTFHGDINISGNIHSNENINVSTTFDWTIYHLPNHLLANSPIIFYLLIYQFDRLFIILVNHNFSN</sequence>
<gene>
    <name evidence="1" type="ORF">S01H4_28633</name>
</gene>
<name>X1BSG9_9ZZZZ</name>
<dbReference type="AlphaFoldDB" id="X1BSG9"/>
<evidence type="ECO:0000313" key="1">
    <source>
        <dbReference type="EMBL" id="GAG87138.1"/>
    </source>
</evidence>
<proteinExistence type="predicted"/>
<protein>
    <submittedName>
        <fullName evidence="1">Uncharacterized protein</fullName>
    </submittedName>
</protein>
<organism evidence="1">
    <name type="scientific">marine sediment metagenome</name>
    <dbReference type="NCBI Taxonomy" id="412755"/>
    <lineage>
        <taxon>unclassified sequences</taxon>
        <taxon>metagenomes</taxon>
        <taxon>ecological metagenomes</taxon>
    </lineage>
</organism>
<accession>X1BSG9</accession>
<comment type="caution">
    <text evidence="1">The sequence shown here is derived from an EMBL/GenBank/DDBJ whole genome shotgun (WGS) entry which is preliminary data.</text>
</comment>
<feature type="non-terminal residue" evidence="1">
    <location>
        <position position="1"/>
    </location>
</feature>
<reference evidence="1" key="1">
    <citation type="journal article" date="2014" name="Front. Microbiol.">
        <title>High frequency of phylogenetically diverse reductive dehalogenase-homologous genes in deep subseafloor sedimentary metagenomes.</title>
        <authorList>
            <person name="Kawai M."/>
            <person name="Futagami T."/>
            <person name="Toyoda A."/>
            <person name="Takaki Y."/>
            <person name="Nishi S."/>
            <person name="Hori S."/>
            <person name="Arai W."/>
            <person name="Tsubouchi T."/>
            <person name="Morono Y."/>
            <person name="Uchiyama I."/>
            <person name="Ito T."/>
            <person name="Fujiyama A."/>
            <person name="Inagaki F."/>
            <person name="Takami H."/>
        </authorList>
    </citation>
    <scope>NUCLEOTIDE SEQUENCE</scope>
    <source>
        <strain evidence="1">Expedition CK06-06</strain>
    </source>
</reference>